<keyword evidence="1" id="KW-0472">Membrane</keyword>
<evidence type="ECO:0000313" key="3">
    <source>
        <dbReference type="Proteomes" id="UP000660454"/>
    </source>
</evidence>
<reference evidence="2 3" key="1">
    <citation type="submission" date="2021-01" db="EMBL/GenBank/DDBJ databases">
        <title>Whole genome shotgun sequence of Microbispora siamensis NBRC 104113.</title>
        <authorList>
            <person name="Komaki H."/>
            <person name="Tamura T."/>
        </authorList>
    </citation>
    <scope>NUCLEOTIDE SEQUENCE [LARGE SCALE GENOMIC DNA]</scope>
    <source>
        <strain evidence="2 3">NBRC 104113</strain>
    </source>
</reference>
<dbReference type="Proteomes" id="UP000660454">
    <property type="component" value="Unassembled WGS sequence"/>
</dbReference>
<keyword evidence="1" id="KW-0812">Transmembrane</keyword>
<proteinExistence type="predicted"/>
<accession>A0ABQ4GGT8</accession>
<name>A0ABQ4GGT8_9ACTN</name>
<keyword evidence="1" id="KW-1133">Transmembrane helix</keyword>
<feature type="transmembrane region" description="Helical" evidence="1">
    <location>
        <begin position="31"/>
        <end position="49"/>
    </location>
</feature>
<protein>
    <submittedName>
        <fullName evidence="2">Uncharacterized protein</fullName>
    </submittedName>
</protein>
<evidence type="ECO:0000256" key="1">
    <source>
        <dbReference type="SAM" id="Phobius"/>
    </source>
</evidence>
<evidence type="ECO:0000313" key="2">
    <source>
        <dbReference type="EMBL" id="GIH60643.1"/>
    </source>
</evidence>
<sequence length="69" mass="7362">MSANFLVPIRIEVPEGRYITGRKMKEHMKHLLIAALIGAGLVAGASVVVPDHHVQAIADLFPDPVGSCC</sequence>
<gene>
    <name evidence="2" type="ORF">Msi02_14600</name>
</gene>
<dbReference type="EMBL" id="BOOF01000005">
    <property type="protein sequence ID" value="GIH60643.1"/>
    <property type="molecule type" value="Genomic_DNA"/>
</dbReference>
<organism evidence="2 3">
    <name type="scientific">Microbispora siamensis</name>
    <dbReference type="NCBI Taxonomy" id="564413"/>
    <lineage>
        <taxon>Bacteria</taxon>
        <taxon>Bacillati</taxon>
        <taxon>Actinomycetota</taxon>
        <taxon>Actinomycetes</taxon>
        <taxon>Streptosporangiales</taxon>
        <taxon>Streptosporangiaceae</taxon>
        <taxon>Microbispora</taxon>
    </lineage>
</organism>
<keyword evidence="3" id="KW-1185">Reference proteome</keyword>
<comment type="caution">
    <text evidence="2">The sequence shown here is derived from an EMBL/GenBank/DDBJ whole genome shotgun (WGS) entry which is preliminary data.</text>
</comment>